<proteinExistence type="predicted"/>
<dbReference type="AlphaFoldDB" id="M7ZT32"/>
<dbReference type="EMBL" id="KD077816">
    <property type="protein sequence ID" value="EMS62786.1"/>
    <property type="molecule type" value="Genomic_DNA"/>
</dbReference>
<gene>
    <name evidence="1" type="ORF">TRIUR3_13470</name>
</gene>
<evidence type="ECO:0000313" key="1">
    <source>
        <dbReference type="EMBL" id="EMS62786.1"/>
    </source>
</evidence>
<protein>
    <submittedName>
        <fullName evidence="1">Uncharacterized protein</fullName>
    </submittedName>
</protein>
<reference evidence="1" key="1">
    <citation type="journal article" date="2013" name="Nature">
        <title>Draft genome of the wheat A-genome progenitor Triticum urartu.</title>
        <authorList>
            <person name="Ling H.Q."/>
            <person name="Zhao S."/>
            <person name="Liu D."/>
            <person name="Wang J."/>
            <person name="Sun H."/>
            <person name="Zhang C."/>
            <person name="Fan H."/>
            <person name="Li D."/>
            <person name="Dong L."/>
            <person name="Tao Y."/>
            <person name="Gao C."/>
            <person name="Wu H."/>
            <person name="Li Y."/>
            <person name="Cui Y."/>
            <person name="Guo X."/>
            <person name="Zheng S."/>
            <person name="Wang B."/>
            <person name="Yu K."/>
            <person name="Liang Q."/>
            <person name="Yang W."/>
            <person name="Lou X."/>
            <person name="Chen J."/>
            <person name="Feng M."/>
            <person name="Jian J."/>
            <person name="Zhang X."/>
            <person name="Luo G."/>
            <person name="Jiang Y."/>
            <person name="Liu J."/>
            <person name="Wang Z."/>
            <person name="Sha Y."/>
            <person name="Zhang B."/>
            <person name="Wu H."/>
            <person name="Tang D."/>
            <person name="Shen Q."/>
            <person name="Xue P."/>
            <person name="Zou S."/>
            <person name="Wang X."/>
            <person name="Liu X."/>
            <person name="Wang F."/>
            <person name="Yang Y."/>
            <person name="An X."/>
            <person name="Dong Z."/>
            <person name="Zhang K."/>
            <person name="Zhang X."/>
            <person name="Luo M.C."/>
            <person name="Dvorak J."/>
            <person name="Tong Y."/>
            <person name="Wang J."/>
            <person name="Yang H."/>
            <person name="Li Z."/>
            <person name="Wang D."/>
            <person name="Zhang A."/>
            <person name="Wang J."/>
        </authorList>
    </citation>
    <scope>NUCLEOTIDE SEQUENCE</scope>
</reference>
<organism evidence="1">
    <name type="scientific">Triticum urartu</name>
    <name type="common">Red wild einkorn</name>
    <name type="synonym">Crithodium urartu</name>
    <dbReference type="NCBI Taxonomy" id="4572"/>
    <lineage>
        <taxon>Eukaryota</taxon>
        <taxon>Viridiplantae</taxon>
        <taxon>Streptophyta</taxon>
        <taxon>Embryophyta</taxon>
        <taxon>Tracheophyta</taxon>
        <taxon>Spermatophyta</taxon>
        <taxon>Magnoliopsida</taxon>
        <taxon>Liliopsida</taxon>
        <taxon>Poales</taxon>
        <taxon>Poaceae</taxon>
        <taxon>BOP clade</taxon>
        <taxon>Pooideae</taxon>
        <taxon>Triticodae</taxon>
        <taxon>Triticeae</taxon>
        <taxon>Triticinae</taxon>
        <taxon>Triticum</taxon>
    </lineage>
</organism>
<accession>M7ZT32</accession>
<sequence>MAVQDMIGSSHREVHDDDLPQCWKFKSIDEGEGEMGGGTRAAWRSVAAVAGGRGREGRPDEGSVVFRGQSSPGEGPGCSASYQR</sequence>
<name>M7ZT32_TRIUA</name>